<dbReference type="PROSITE" id="PS51257">
    <property type="entry name" value="PROKAR_LIPOPROTEIN"/>
    <property type="match status" value="1"/>
</dbReference>
<dbReference type="PANTHER" id="PTHR13966">
    <property type="entry name" value="ENDONUCLEASE RELATED"/>
    <property type="match status" value="1"/>
</dbReference>
<keyword evidence="9" id="KW-0732">Signal</keyword>
<keyword evidence="3 8" id="KW-0540">Nuclease</keyword>
<dbReference type="PANTHER" id="PTHR13966:SF5">
    <property type="entry name" value="ENDONUCLEASE G, MITOCHONDRIAL"/>
    <property type="match status" value="1"/>
</dbReference>
<evidence type="ECO:0000256" key="7">
    <source>
        <dbReference type="ARBA" id="ARBA00022842"/>
    </source>
</evidence>
<feature type="signal peptide" evidence="9">
    <location>
        <begin position="1"/>
        <end position="24"/>
    </location>
</feature>
<dbReference type="PROSITE" id="PS01070">
    <property type="entry name" value="NUCLEASE_NON_SPEC"/>
    <property type="match status" value="1"/>
</dbReference>
<comment type="similarity">
    <text evidence="2 8">Belongs to the DNA/RNA non-specific endonuclease family.</text>
</comment>
<dbReference type="SMART" id="SM00892">
    <property type="entry name" value="Endonuclease_NS"/>
    <property type="match status" value="1"/>
</dbReference>
<feature type="domain" description="ENPP1-3/EXOG-like endonuclease/phosphodiesterase" evidence="10">
    <location>
        <begin position="62"/>
        <end position="263"/>
    </location>
</feature>
<evidence type="ECO:0000256" key="5">
    <source>
        <dbReference type="ARBA" id="ARBA00022759"/>
    </source>
</evidence>
<comment type="caution">
    <text evidence="12">The sequence shown here is derived from an EMBL/GenBank/DDBJ whole genome shotgun (WGS) entry which is preliminary data.</text>
</comment>
<gene>
    <name evidence="12" type="ORF">H6G74_16960</name>
</gene>
<organism evidence="12 13">
    <name type="scientific">Nostoc spongiaeforme FACHB-130</name>
    <dbReference type="NCBI Taxonomy" id="1357510"/>
    <lineage>
        <taxon>Bacteria</taxon>
        <taxon>Bacillati</taxon>
        <taxon>Cyanobacteriota</taxon>
        <taxon>Cyanophyceae</taxon>
        <taxon>Nostocales</taxon>
        <taxon>Nostocaceae</taxon>
        <taxon>Nostoc</taxon>
    </lineage>
</organism>
<dbReference type="EC" id="3.1.30.-" evidence="8"/>
<evidence type="ECO:0000256" key="4">
    <source>
        <dbReference type="ARBA" id="ARBA00022723"/>
    </source>
</evidence>
<comment type="cofactor">
    <cofactor evidence="1 8">
        <name>Mg(2+)</name>
        <dbReference type="ChEBI" id="CHEBI:18420"/>
    </cofactor>
</comment>
<evidence type="ECO:0000256" key="2">
    <source>
        <dbReference type="ARBA" id="ARBA00010052"/>
    </source>
</evidence>
<dbReference type="SUPFAM" id="SSF54060">
    <property type="entry name" value="His-Me finger endonucleases"/>
    <property type="match status" value="1"/>
</dbReference>
<dbReference type="Proteomes" id="UP000603457">
    <property type="component" value="Unassembled WGS sequence"/>
</dbReference>
<dbReference type="InterPro" id="IPR020821">
    <property type="entry name" value="ENPP1-3/EXOG-like_nuc-like"/>
</dbReference>
<dbReference type="Pfam" id="PF01223">
    <property type="entry name" value="Endonuclease_NS"/>
    <property type="match status" value="1"/>
</dbReference>
<reference evidence="12 13" key="1">
    <citation type="journal article" date="2020" name="ISME J.">
        <title>Comparative genomics reveals insights into cyanobacterial evolution and habitat adaptation.</title>
        <authorList>
            <person name="Chen M.Y."/>
            <person name="Teng W.K."/>
            <person name="Zhao L."/>
            <person name="Hu C.X."/>
            <person name="Zhou Y.K."/>
            <person name="Han B.P."/>
            <person name="Song L.R."/>
            <person name="Shu W.S."/>
        </authorList>
    </citation>
    <scope>NUCLEOTIDE SEQUENCE [LARGE SCALE GENOMIC DNA]</scope>
    <source>
        <strain evidence="12 13">FACHB-130</strain>
    </source>
</reference>
<dbReference type="InterPro" id="IPR044929">
    <property type="entry name" value="DNA/RNA_non-sp_Endonuclease_sf"/>
</dbReference>
<keyword evidence="4 8" id="KW-0479">Metal-binding</keyword>
<keyword evidence="5 8" id="KW-0255">Endonuclease</keyword>
<evidence type="ECO:0000256" key="3">
    <source>
        <dbReference type="ARBA" id="ARBA00022722"/>
    </source>
</evidence>
<keyword evidence="6 8" id="KW-0378">Hydrolase</keyword>
<evidence type="ECO:0000259" key="10">
    <source>
        <dbReference type="SMART" id="SM00477"/>
    </source>
</evidence>
<keyword evidence="13" id="KW-1185">Reference proteome</keyword>
<evidence type="ECO:0000313" key="12">
    <source>
        <dbReference type="EMBL" id="MBD2596005.1"/>
    </source>
</evidence>
<evidence type="ECO:0000256" key="8">
    <source>
        <dbReference type="RuleBase" id="RU366055"/>
    </source>
</evidence>
<sequence length="277" mass="30599">MVNPRFWSVAALLGLLIGCSPVQSQLPPSTELSPSISVHLLLGNPSSATPTSLTPDNYLMVKYQYALSYNNSKGTANWVAWQLNSSWLGNAERQDNFRPDQTLPNGWLRVTPSMYSGSGYDRGHIAPSADRTKTTEDNAATFLMTNMMPQTPDNNRNTWGNLEDYCRELVRQGQELYIIAGPSGSRDQPLKGKVVIPQSTWKIVVVLDNPGSGINGITANTRVIAVNIPNEPELNNDWRAYKVSVDQIEQLTGYDFLSNVSPNIQEVIEGKVDNSNK</sequence>
<accession>A0ABR8FZE8</accession>
<dbReference type="Gene3D" id="3.40.570.10">
    <property type="entry name" value="Extracellular Endonuclease, subunit A"/>
    <property type="match status" value="1"/>
</dbReference>
<dbReference type="GO" id="GO:0004519">
    <property type="term" value="F:endonuclease activity"/>
    <property type="evidence" value="ECO:0007669"/>
    <property type="project" value="UniProtKB-KW"/>
</dbReference>
<evidence type="ECO:0000259" key="11">
    <source>
        <dbReference type="SMART" id="SM00892"/>
    </source>
</evidence>
<proteinExistence type="inferred from homology"/>
<feature type="domain" description="DNA/RNA non-specific endonuclease/pyrophosphatase/phosphodiesterase" evidence="11">
    <location>
        <begin position="61"/>
        <end position="263"/>
    </location>
</feature>
<feature type="chain" id="PRO_5046069041" description="Endonuclease" evidence="9">
    <location>
        <begin position="25"/>
        <end position="277"/>
    </location>
</feature>
<dbReference type="CDD" id="cd00091">
    <property type="entry name" value="NUC"/>
    <property type="match status" value="1"/>
</dbReference>
<evidence type="ECO:0000256" key="1">
    <source>
        <dbReference type="ARBA" id="ARBA00001946"/>
    </source>
</evidence>
<dbReference type="InterPro" id="IPR001604">
    <property type="entry name" value="Endo_G_ENPP1-like_dom"/>
</dbReference>
<evidence type="ECO:0000313" key="13">
    <source>
        <dbReference type="Proteomes" id="UP000603457"/>
    </source>
</evidence>
<evidence type="ECO:0000256" key="9">
    <source>
        <dbReference type="SAM" id="SignalP"/>
    </source>
</evidence>
<protein>
    <recommendedName>
        <fullName evidence="8">Endonuclease</fullName>
        <ecNumber evidence="8">3.1.30.-</ecNumber>
    </recommendedName>
</protein>
<dbReference type="InterPro" id="IPR018524">
    <property type="entry name" value="DNA/RNA_endonuclease_AS"/>
</dbReference>
<name>A0ABR8FZE8_9NOSO</name>
<dbReference type="RefSeq" id="WP_190968769.1">
    <property type="nucleotide sequence ID" value="NZ_JACJTB010000022.1"/>
</dbReference>
<dbReference type="EMBL" id="JACJTB010000022">
    <property type="protein sequence ID" value="MBD2596005.1"/>
    <property type="molecule type" value="Genomic_DNA"/>
</dbReference>
<dbReference type="InterPro" id="IPR044925">
    <property type="entry name" value="His-Me_finger_sf"/>
</dbReference>
<dbReference type="InterPro" id="IPR040255">
    <property type="entry name" value="Non-specific_endonuclease"/>
</dbReference>
<keyword evidence="7" id="KW-0460">Magnesium</keyword>
<dbReference type="SMART" id="SM00477">
    <property type="entry name" value="NUC"/>
    <property type="match status" value="1"/>
</dbReference>
<evidence type="ECO:0000256" key="6">
    <source>
        <dbReference type="ARBA" id="ARBA00022801"/>
    </source>
</evidence>